<dbReference type="InterPro" id="IPR024607">
    <property type="entry name" value="Sulfatase_CS"/>
</dbReference>
<dbReference type="GO" id="GO:0005737">
    <property type="term" value="C:cytoplasm"/>
    <property type="evidence" value="ECO:0007669"/>
    <property type="project" value="TreeGrafter"/>
</dbReference>
<protein>
    <submittedName>
        <fullName evidence="7">Choline-sulfatase</fullName>
        <ecNumber evidence="7">3.1.6.6</ecNumber>
    </submittedName>
</protein>
<gene>
    <name evidence="7" type="primary">betC</name>
    <name evidence="7" type="ORF">FDT80_17590</name>
</gene>
<keyword evidence="2" id="KW-0479">Metal-binding</keyword>
<dbReference type="InterPro" id="IPR017785">
    <property type="entry name" value="Choline-sulfatase"/>
</dbReference>
<dbReference type="EMBL" id="VANS01000007">
    <property type="protein sequence ID" value="TMM49562.1"/>
    <property type="molecule type" value="Genomic_DNA"/>
</dbReference>
<dbReference type="InterPro" id="IPR017850">
    <property type="entry name" value="Alkaline_phosphatase_core_sf"/>
</dbReference>
<feature type="region of interest" description="Disordered" evidence="4">
    <location>
        <begin position="501"/>
        <end position="530"/>
    </location>
</feature>
<keyword evidence="3 7" id="KW-0378">Hydrolase</keyword>
<evidence type="ECO:0000256" key="4">
    <source>
        <dbReference type="SAM" id="MobiDB-lite"/>
    </source>
</evidence>
<reference evidence="7 8" key="1">
    <citation type="submission" date="2019-05" db="EMBL/GenBank/DDBJ databases">
        <title>Sulfitobacter sabulilitoris sp. nov., isolated from a marine sand.</title>
        <authorList>
            <person name="Yoon J.-H."/>
        </authorList>
    </citation>
    <scope>NUCLEOTIDE SEQUENCE [LARGE SCALE GENOMIC DNA]</scope>
    <source>
        <strain evidence="7 8">HSMS-29</strain>
    </source>
</reference>
<dbReference type="Gene3D" id="3.40.720.10">
    <property type="entry name" value="Alkaline Phosphatase, subunit A"/>
    <property type="match status" value="1"/>
</dbReference>
<dbReference type="SUPFAM" id="SSF53649">
    <property type="entry name" value="Alkaline phosphatase-like"/>
    <property type="match status" value="1"/>
</dbReference>
<evidence type="ECO:0000256" key="2">
    <source>
        <dbReference type="ARBA" id="ARBA00022723"/>
    </source>
</evidence>
<dbReference type="InterPro" id="IPR025863">
    <property type="entry name" value="Choline_sulf_C_dom"/>
</dbReference>
<dbReference type="Pfam" id="PF12411">
    <property type="entry name" value="Choline_sulf_C"/>
    <property type="match status" value="1"/>
</dbReference>
<dbReference type="OrthoDB" id="9795675at2"/>
<dbReference type="GO" id="GO:0047753">
    <property type="term" value="F:choline-sulfatase activity"/>
    <property type="evidence" value="ECO:0007669"/>
    <property type="project" value="UniProtKB-EC"/>
</dbReference>
<dbReference type="EC" id="3.1.6.6" evidence="7"/>
<comment type="similarity">
    <text evidence="1">Belongs to the sulfatase family.</text>
</comment>
<dbReference type="InterPro" id="IPR000917">
    <property type="entry name" value="Sulfatase_N"/>
</dbReference>
<dbReference type="PROSITE" id="PS00523">
    <property type="entry name" value="SULFATASE_1"/>
    <property type="match status" value="1"/>
</dbReference>
<dbReference type="PROSITE" id="PS00149">
    <property type="entry name" value="SULFATASE_2"/>
    <property type="match status" value="1"/>
</dbReference>
<dbReference type="GO" id="GO:0046872">
    <property type="term" value="F:metal ion binding"/>
    <property type="evidence" value="ECO:0007669"/>
    <property type="project" value="UniProtKB-KW"/>
</dbReference>
<evidence type="ECO:0000256" key="1">
    <source>
        <dbReference type="ARBA" id="ARBA00008779"/>
    </source>
</evidence>
<dbReference type="AlphaFoldDB" id="A0A5S3P870"/>
<sequence length="530" mass="60293">MKDFRTEEPAMSRPNILVIQADQMTALCLSAYGKPYAITPNIDKLAENGTTFTNSYCNNPVCGPSRASMMTGRLPSDVGVYDNGAEFLPSEPTFAHYLRALGYKTTLSGKMHFVGPDQLHGFEERVTTDIYPSDFAWTADWDQTDEPYAPSVMSLLSVVEAGHCERNLQIDYDEEVFAAAKQEMYNHARSTDDRPFMLHVSFTQPHNPFVAGRKYWDMYEGVDIPEPQVAHIPYEDRDPWAQRYYLTIRQDEFDITPEQLYKARRGYFAMVTHFDELVGGLIETLQSIGQLDNTYIFITSDHGEMLGERGMWFKFNPFEASIRVPLIAQGPKFRAGHREEALASLVDLLPTFTDIASDGTFDGYAAPHDGRSLLNLPERGSPEDRIFIEFNGEGLYAPALILIRGNMKLVHSRTDPKMLFDLAEDPLELNNLAADPAYRRELDALFAEMMARWDEDDLDRRIRASQRKRIFVQSAMKHGRFPSWDFGPHYDPAKVYVRGGSDPSTTATKQRGRFPYVPVTPPQHPRHAKK</sequence>
<proteinExistence type="inferred from homology"/>
<dbReference type="PANTHER" id="PTHR45953">
    <property type="entry name" value="IDURONATE 2-SULFATASE"/>
    <property type="match status" value="1"/>
</dbReference>
<evidence type="ECO:0000259" key="6">
    <source>
        <dbReference type="Pfam" id="PF12411"/>
    </source>
</evidence>
<evidence type="ECO:0000313" key="8">
    <source>
        <dbReference type="Proteomes" id="UP000309550"/>
    </source>
</evidence>
<dbReference type="PANTHER" id="PTHR45953:SF1">
    <property type="entry name" value="IDURONATE 2-SULFATASE"/>
    <property type="match status" value="1"/>
</dbReference>
<dbReference type="Pfam" id="PF00884">
    <property type="entry name" value="Sulfatase"/>
    <property type="match status" value="1"/>
</dbReference>
<evidence type="ECO:0000256" key="3">
    <source>
        <dbReference type="ARBA" id="ARBA00022801"/>
    </source>
</evidence>
<organism evidence="7 8">
    <name type="scientific">Sulfitobacter sabulilitoris</name>
    <dbReference type="NCBI Taxonomy" id="2562655"/>
    <lineage>
        <taxon>Bacteria</taxon>
        <taxon>Pseudomonadati</taxon>
        <taxon>Pseudomonadota</taxon>
        <taxon>Alphaproteobacteria</taxon>
        <taxon>Rhodobacterales</taxon>
        <taxon>Roseobacteraceae</taxon>
        <taxon>Sulfitobacter</taxon>
    </lineage>
</organism>
<evidence type="ECO:0000259" key="5">
    <source>
        <dbReference type="Pfam" id="PF00884"/>
    </source>
</evidence>
<name>A0A5S3P870_9RHOB</name>
<evidence type="ECO:0000313" key="7">
    <source>
        <dbReference type="EMBL" id="TMM49562.1"/>
    </source>
</evidence>
<comment type="caution">
    <text evidence="7">The sequence shown here is derived from an EMBL/GenBank/DDBJ whole genome shotgun (WGS) entry which is preliminary data.</text>
</comment>
<accession>A0A5S3P870</accession>
<feature type="domain" description="Choline sulfatase enzyme C-terminal" evidence="6">
    <location>
        <begin position="462"/>
        <end position="500"/>
    </location>
</feature>
<feature type="domain" description="Sulfatase N-terminal" evidence="5">
    <location>
        <begin position="14"/>
        <end position="356"/>
    </location>
</feature>
<dbReference type="Proteomes" id="UP000309550">
    <property type="component" value="Unassembled WGS sequence"/>
</dbReference>
<keyword evidence="8" id="KW-1185">Reference proteome</keyword>
<dbReference type="NCBIfam" id="TIGR03417">
    <property type="entry name" value="chol_sulfatase"/>
    <property type="match status" value="1"/>
</dbReference>